<proteinExistence type="predicted"/>
<keyword evidence="4" id="KW-1185">Reference proteome</keyword>
<protein>
    <submittedName>
        <fullName evidence="3">Uncharacterized protein</fullName>
    </submittedName>
</protein>
<sequence length="146" mass="16363">MSPDSNRQKDLNTPSYKSITFFFNPKSTNYHRRRLGYVTANLAFAVATITANAAVTTGYRQRCHHHPPLPPTILPFFPSLWHGGVDGLPATLLSTFATILSRPEEKMARSGRERKGGGGQPRERGLAKHTRCLNKSPTHIKFIFFL</sequence>
<feature type="transmembrane region" description="Helical" evidence="2">
    <location>
        <begin position="79"/>
        <end position="100"/>
    </location>
</feature>
<dbReference type="Proteomes" id="UP001419268">
    <property type="component" value="Unassembled WGS sequence"/>
</dbReference>
<evidence type="ECO:0000256" key="1">
    <source>
        <dbReference type="SAM" id="MobiDB-lite"/>
    </source>
</evidence>
<evidence type="ECO:0000313" key="4">
    <source>
        <dbReference type="Proteomes" id="UP001419268"/>
    </source>
</evidence>
<gene>
    <name evidence="3" type="ORF">Scep_016490</name>
</gene>
<dbReference type="EMBL" id="JBBNAG010000007">
    <property type="protein sequence ID" value="KAK9118397.1"/>
    <property type="molecule type" value="Genomic_DNA"/>
</dbReference>
<evidence type="ECO:0000256" key="2">
    <source>
        <dbReference type="SAM" id="Phobius"/>
    </source>
</evidence>
<evidence type="ECO:0000313" key="3">
    <source>
        <dbReference type="EMBL" id="KAK9118397.1"/>
    </source>
</evidence>
<keyword evidence="2" id="KW-0812">Transmembrane</keyword>
<keyword evidence="2" id="KW-0472">Membrane</keyword>
<comment type="caution">
    <text evidence="3">The sequence shown here is derived from an EMBL/GenBank/DDBJ whole genome shotgun (WGS) entry which is preliminary data.</text>
</comment>
<name>A0AAP0IPN3_9MAGN</name>
<reference evidence="3 4" key="1">
    <citation type="submission" date="2024-01" db="EMBL/GenBank/DDBJ databases">
        <title>Genome assemblies of Stephania.</title>
        <authorList>
            <person name="Yang L."/>
        </authorList>
    </citation>
    <scope>NUCLEOTIDE SEQUENCE [LARGE SCALE GENOMIC DNA]</scope>
    <source>
        <strain evidence="3">JXDWG</strain>
        <tissue evidence="3">Leaf</tissue>
    </source>
</reference>
<feature type="region of interest" description="Disordered" evidence="1">
    <location>
        <begin position="104"/>
        <end position="126"/>
    </location>
</feature>
<accession>A0AAP0IPN3</accession>
<organism evidence="3 4">
    <name type="scientific">Stephania cephalantha</name>
    <dbReference type="NCBI Taxonomy" id="152367"/>
    <lineage>
        <taxon>Eukaryota</taxon>
        <taxon>Viridiplantae</taxon>
        <taxon>Streptophyta</taxon>
        <taxon>Embryophyta</taxon>
        <taxon>Tracheophyta</taxon>
        <taxon>Spermatophyta</taxon>
        <taxon>Magnoliopsida</taxon>
        <taxon>Ranunculales</taxon>
        <taxon>Menispermaceae</taxon>
        <taxon>Menispermoideae</taxon>
        <taxon>Cissampelideae</taxon>
        <taxon>Stephania</taxon>
    </lineage>
</organism>
<feature type="transmembrane region" description="Helical" evidence="2">
    <location>
        <begin position="35"/>
        <end position="59"/>
    </location>
</feature>
<dbReference type="AlphaFoldDB" id="A0AAP0IPN3"/>
<keyword evidence="2" id="KW-1133">Transmembrane helix</keyword>